<dbReference type="PANTHER" id="PTHR36842">
    <property type="entry name" value="PROTEIN TOLB HOMOLOG"/>
    <property type="match status" value="1"/>
</dbReference>
<dbReference type="RefSeq" id="WP_311583789.1">
    <property type="nucleotide sequence ID" value="NZ_JAVRIF010000009.1"/>
</dbReference>
<accession>A0ABU3A3X8</accession>
<dbReference type="InterPro" id="IPR011659">
    <property type="entry name" value="WD40"/>
</dbReference>
<dbReference type="Pfam" id="PF00486">
    <property type="entry name" value="Trans_reg_C"/>
    <property type="match status" value="1"/>
</dbReference>
<comment type="similarity">
    <text evidence="1">Belongs to the TolB family.</text>
</comment>
<keyword evidence="7" id="KW-1185">Reference proteome</keyword>
<keyword evidence="2 3" id="KW-0238">DNA-binding</keyword>
<evidence type="ECO:0000259" key="5">
    <source>
        <dbReference type="PROSITE" id="PS51755"/>
    </source>
</evidence>
<dbReference type="SUPFAM" id="SSF82171">
    <property type="entry name" value="DPP6 N-terminal domain-like"/>
    <property type="match status" value="1"/>
</dbReference>
<evidence type="ECO:0000313" key="6">
    <source>
        <dbReference type="EMBL" id="MDT0604883.1"/>
    </source>
</evidence>
<keyword evidence="4" id="KW-0812">Transmembrane</keyword>
<proteinExistence type="inferred from homology"/>
<gene>
    <name evidence="6" type="ORF">RM573_14870</name>
</gene>
<feature type="DNA-binding region" description="OmpR/PhoB-type" evidence="3">
    <location>
        <begin position="1"/>
        <end position="98"/>
    </location>
</feature>
<dbReference type="InterPro" id="IPR036388">
    <property type="entry name" value="WH-like_DNA-bd_sf"/>
</dbReference>
<evidence type="ECO:0000256" key="4">
    <source>
        <dbReference type="SAM" id="Phobius"/>
    </source>
</evidence>
<evidence type="ECO:0000256" key="1">
    <source>
        <dbReference type="ARBA" id="ARBA00009820"/>
    </source>
</evidence>
<protein>
    <submittedName>
        <fullName evidence="6">Winged helix-turn-helix domain-containing protein</fullName>
    </submittedName>
</protein>
<dbReference type="InterPro" id="IPR001867">
    <property type="entry name" value="OmpR/PhoB-type_DNA-bd"/>
</dbReference>
<evidence type="ECO:0000313" key="7">
    <source>
        <dbReference type="Proteomes" id="UP001266357"/>
    </source>
</evidence>
<dbReference type="InterPro" id="IPR011042">
    <property type="entry name" value="6-blade_b-propeller_TolB-like"/>
</dbReference>
<feature type="domain" description="OmpR/PhoB-type" evidence="5">
    <location>
        <begin position="1"/>
        <end position="98"/>
    </location>
</feature>
<organism evidence="6 7">
    <name type="scientific">Thalassotalea castellviae</name>
    <dbReference type="NCBI Taxonomy" id="3075612"/>
    <lineage>
        <taxon>Bacteria</taxon>
        <taxon>Pseudomonadati</taxon>
        <taxon>Pseudomonadota</taxon>
        <taxon>Gammaproteobacteria</taxon>
        <taxon>Alteromonadales</taxon>
        <taxon>Colwelliaceae</taxon>
        <taxon>Thalassotalea</taxon>
    </lineage>
</organism>
<dbReference type="SMART" id="SM00862">
    <property type="entry name" value="Trans_reg_C"/>
    <property type="match status" value="1"/>
</dbReference>
<sequence>MRWQINHYIFCDEKQTLLSENSSSQLEPMMVELLVYFCQHPNEIISKDRLIEYVWQGRIVSDNAVTRIITKLRKVFLDDARKPNFIATFPKKGYKFIANVKPLADYKEKQPLIEIHADRSSEIIRKSNHKLLLLTTFLFIAVFCSWLLFVQEKPSSELTIDNDIKISGSIVLTTDAGNEVQPSISPDGARISYMSITSDNQINLVIKSLKSHEKVYVQHSNDVDVGPASWSPDGKEIVYLVTSVNTCQYYTRAVNGLQLEEPELIYTCNTGSYGGMSYTHDKNTVVFSENKGAGTPYELFELNLKTKIKTRLNQPSIHLAGNSQFDLHPTENKLLISSPDEKQWVGFYSLDLDSEKLNLLFKQNAYICCGIWSHQGDRIVLMDGFPSYQLASYDLSGKEKEIIFSASEQIVRPYRHSNGKDYLYVAGRHNKDIKLVDLINGNSKTIANASVSDRLPAFSPNGKTIAYISEATGSEQIWLYDVVTEKRLKLTNFDNQNHYFDLKFSPNGQALIALGINSIFYVNLSDFIVTKLPLPEQELRAVSFKTDQQISFSMKKQGKWQVHIYDLMSKISSIESPNWKYVQHASNSGNTIWVDQNNIVKSGPNGTIDTNTPTDDISLITHRSLNIKKYGEQWFWLALGQKNAIKRYSEKTKKIDILADQLPSRFDISKMSLVYAYTKNRNFDVFSSN</sequence>
<dbReference type="EMBL" id="JAVRIF010000009">
    <property type="protein sequence ID" value="MDT0604883.1"/>
    <property type="molecule type" value="Genomic_DNA"/>
</dbReference>
<keyword evidence="4" id="KW-0472">Membrane</keyword>
<dbReference type="Proteomes" id="UP001266357">
    <property type="component" value="Unassembled WGS sequence"/>
</dbReference>
<dbReference type="PROSITE" id="PS51755">
    <property type="entry name" value="OMPR_PHOB"/>
    <property type="match status" value="1"/>
</dbReference>
<dbReference type="Gene3D" id="2.120.10.30">
    <property type="entry name" value="TolB, C-terminal domain"/>
    <property type="match status" value="2"/>
</dbReference>
<comment type="caution">
    <text evidence="6">The sequence shown here is derived from an EMBL/GenBank/DDBJ whole genome shotgun (WGS) entry which is preliminary data.</text>
</comment>
<evidence type="ECO:0000256" key="3">
    <source>
        <dbReference type="PROSITE-ProRule" id="PRU01091"/>
    </source>
</evidence>
<dbReference type="SUPFAM" id="SSF46894">
    <property type="entry name" value="C-terminal effector domain of the bipartite response regulators"/>
    <property type="match status" value="1"/>
</dbReference>
<dbReference type="Pfam" id="PF07676">
    <property type="entry name" value="PD40"/>
    <property type="match status" value="1"/>
</dbReference>
<evidence type="ECO:0000256" key="2">
    <source>
        <dbReference type="ARBA" id="ARBA00023125"/>
    </source>
</evidence>
<reference evidence="6 7" key="1">
    <citation type="submission" date="2023-09" db="EMBL/GenBank/DDBJ databases">
        <authorList>
            <person name="Rey-Velasco X."/>
        </authorList>
    </citation>
    <scope>NUCLEOTIDE SEQUENCE [LARGE SCALE GENOMIC DNA]</scope>
    <source>
        <strain evidence="6 7">W431</strain>
    </source>
</reference>
<feature type="transmembrane region" description="Helical" evidence="4">
    <location>
        <begin position="131"/>
        <end position="149"/>
    </location>
</feature>
<dbReference type="CDD" id="cd00383">
    <property type="entry name" value="trans_reg_C"/>
    <property type="match status" value="1"/>
</dbReference>
<dbReference type="InterPro" id="IPR016032">
    <property type="entry name" value="Sig_transdc_resp-reg_C-effctor"/>
</dbReference>
<keyword evidence="4" id="KW-1133">Transmembrane helix</keyword>
<name>A0ABU3A3X8_9GAMM</name>
<dbReference type="Gene3D" id="1.10.10.10">
    <property type="entry name" value="Winged helix-like DNA-binding domain superfamily/Winged helix DNA-binding domain"/>
    <property type="match status" value="1"/>
</dbReference>